<reference evidence="2 3" key="1">
    <citation type="submission" date="2016-03" db="EMBL/GenBank/DDBJ databases">
        <title>Choanephora cucurbitarum.</title>
        <authorList>
            <person name="Min B."/>
            <person name="Park H."/>
            <person name="Park J.-H."/>
            <person name="Shin H.-D."/>
            <person name="Choi I.-G."/>
        </authorList>
    </citation>
    <scope>NUCLEOTIDE SEQUENCE [LARGE SCALE GENOMIC DNA]</scope>
    <source>
        <strain evidence="2 3">KUS-F28377</strain>
    </source>
</reference>
<evidence type="ECO:0000256" key="1">
    <source>
        <dbReference type="SAM" id="MobiDB-lite"/>
    </source>
</evidence>
<name>A0A1C7NK58_9FUNG</name>
<dbReference type="OrthoDB" id="10512797at2759"/>
<evidence type="ECO:0000313" key="3">
    <source>
        <dbReference type="Proteomes" id="UP000093000"/>
    </source>
</evidence>
<feature type="compositionally biased region" description="Polar residues" evidence="1">
    <location>
        <begin position="9"/>
        <end position="38"/>
    </location>
</feature>
<gene>
    <name evidence="2" type="ORF">A0J61_02447</name>
</gene>
<keyword evidence="3" id="KW-1185">Reference proteome</keyword>
<accession>A0A1C7NK58</accession>
<dbReference type="AlphaFoldDB" id="A0A1C7NK58"/>
<proteinExistence type="predicted"/>
<feature type="compositionally biased region" description="Low complexity" evidence="1">
    <location>
        <begin position="61"/>
        <end position="80"/>
    </location>
</feature>
<organism evidence="2 3">
    <name type="scientific">Choanephora cucurbitarum</name>
    <dbReference type="NCBI Taxonomy" id="101091"/>
    <lineage>
        <taxon>Eukaryota</taxon>
        <taxon>Fungi</taxon>
        <taxon>Fungi incertae sedis</taxon>
        <taxon>Mucoromycota</taxon>
        <taxon>Mucoromycotina</taxon>
        <taxon>Mucoromycetes</taxon>
        <taxon>Mucorales</taxon>
        <taxon>Mucorineae</taxon>
        <taxon>Choanephoraceae</taxon>
        <taxon>Choanephoroideae</taxon>
        <taxon>Choanephora</taxon>
    </lineage>
</organism>
<evidence type="ECO:0000313" key="2">
    <source>
        <dbReference type="EMBL" id="OBZ89513.1"/>
    </source>
</evidence>
<sequence>MSAEENYPEQPSGTLSSSATNPFNKQPTNRNGKKTTLSHWDRLREATSELHESNLLTVSSVASSSSSSSRNNNTTIIPPIKNKHLNPFMRSSTYEPDFRPTLANTTLVAAQAAGMTQFTRNFRPTKHQNGVAYTTSTAVQQDIYRLERDLDKLLAQLNARSQYASFAESISAFVPATTTATFNLDAAIETPKRQDATKISFIMSAILESIKKHKAATRLPLTGELLALLAAPFDHSPVLVSDCEQALDVFEYIQTRFTQIDVTEHFERLLFICRLLSSERNI</sequence>
<feature type="region of interest" description="Disordered" evidence="1">
    <location>
        <begin position="1"/>
        <end position="38"/>
    </location>
</feature>
<dbReference type="STRING" id="101091.A0A1C7NK58"/>
<protein>
    <submittedName>
        <fullName evidence="2">Uncharacterized protein</fullName>
    </submittedName>
</protein>
<dbReference type="EMBL" id="LUGH01000092">
    <property type="protein sequence ID" value="OBZ89513.1"/>
    <property type="molecule type" value="Genomic_DNA"/>
</dbReference>
<dbReference type="InParanoid" id="A0A1C7NK58"/>
<dbReference type="Proteomes" id="UP000093000">
    <property type="component" value="Unassembled WGS sequence"/>
</dbReference>
<comment type="caution">
    <text evidence="2">The sequence shown here is derived from an EMBL/GenBank/DDBJ whole genome shotgun (WGS) entry which is preliminary data.</text>
</comment>
<feature type="region of interest" description="Disordered" evidence="1">
    <location>
        <begin position="61"/>
        <end position="82"/>
    </location>
</feature>